<accession>A0A8S1R3X1</accession>
<evidence type="ECO:0000313" key="4">
    <source>
        <dbReference type="EMBL" id="CAD8122027.1"/>
    </source>
</evidence>
<dbReference type="NCBIfam" id="TIGR02232">
    <property type="entry name" value="myxo_disulf_rpt"/>
    <property type="match status" value="5"/>
</dbReference>
<dbReference type="EMBL" id="CAJJDN010000136">
    <property type="protein sequence ID" value="CAD8122027.1"/>
    <property type="molecule type" value="Genomic_DNA"/>
</dbReference>
<dbReference type="SMART" id="SM00261">
    <property type="entry name" value="FU"/>
    <property type="match status" value="4"/>
</dbReference>
<keyword evidence="1" id="KW-0732">Signal</keyword>
<proteinExistence type="predicted"/>
<dbReference type="OrthoDB" id="28293at2759"/>
<keyword evidence="3" id="KW-1015">Disulfide bond</keyword>
<dbReference type="InterPro" id="IPR011936">
    <property type="entry name" value="Myxo_disulph_rpt"/>
</dbReference>
<sequence length="921" mass="105769">MIWLTMLSQDMRVKFKSFLSFSILISLILENQISYHAMAQTEISKSFFTPFSTEDYWKTYKAQGSNYITNCGSSIIFGGPSIFTGDTTITKTIILPAHYKLKFEFKFWRLDPWQGSFYTFYIDGFKAYKDNPNVSTGTQICGSNTLGEVYQISNVIDHNGNSAIITLISLQPSASWGISDFILSVFKCPKGCDYCDQTGNCLNWSRMLIYFNTIVLNDGQGWKKDYFPYDNTQVCGSFYFYGQFLMTEIVSNHLSLPDPHTKVRIQFKFLSLYVTGSITIKVQANSLLLANTAFPINIITSSNIICGSYLKLDKIDLGEFLSSSSTLTITIEISAFNTVSTFTPFYGIRDFEVYTDAQKKQELDQTIICSDNNIYAFDGCFSNIYDCNEGCRNCIKGLCTQCLTPWILHTISGQCFPKCGDQIVVYPEKCDDGNDQPFDGCYECQFSCPLNCIQCEFGKCQICNSQYKLINNYCQFTCYDEQNENIREYLTQNNEGYYCQIQNFLINNYMQNIIINTDYKSYYDDQCNIKNYGIFAYEYNICQFETPQNCKVSFLNECQICQEDFEISKNNLCIPKCGNGIIQEYEICDDDNSQQFDGCYECQISCQIECLECNYSQCFKCIEGWSLSNFKCISECGDGKVALLEQEQCDDKNSESNDGCFECKFECKQNCIFCNKNLDCIQCQEFFEVKNQECVPICGDGIVIEGIEQCDDGNQIEYDGCHQCLFQCQKDCQICDQQKCLDSKNQLCETGYYLINNQCHSICGDQIIVSNEQCDDGNEIPYDGCYLCEFSCSLNCLNCVYGQCFEYDDDYYNINNTNYIDVCGNGIKSEQEECDDNNLISLDGCSDQCQIEINWTSYVFKLIHHIFNYYLLIKHLNLLLFNLKLQVRSNQKILIKTLLKVQKPLLLIIIKAFKKYNLQNC</sequence>
<keyword evidence="2" id="KW-0677">Repeat</keyword>
<protein>
    <submittedName>
        <fullName evidence="4">Uncharacterized protein</fullName>
    </submittedName>
</protein>
<dbReference type="Pfam" id="PF13948">
    <property type="entry name" value="DUF4215"/>
    <property type="match status" value="6"/>
</dbReference>
<dbReference type="PANTHER" id="PTHR39767:SF2">
    <property type="entry name" value="CHROMOSOME UNDETERMINED SCAFFOLD_1, WHOLE GENOME SHOTGUN SEQUENCE"/>
    <property type="match status" value="1"/>
</dbReference>
<dbReference type="Proteomes" id="UP000692954">
    <property type="component" value="Unassembled WGS sequence"/>
</dbReference>
<dbReference type="PANTHER" id="PTHR39767">
    <property type="entry name" value="CALCIUM/CALMODULIN-BINDING MEMBRANE PROTEIN PCM4-RELATED"/>
    <property type="match status" value="1"/>
</dbReference>
<name>A0A8S1R3X1_9CILI</name>
<dbReference type="InterPro" id="IPR006212">
    <property type="entry name" value="Furin_repeat"/>
</dbReference>
<dbReference type="AlphaFoldDB" id="A0A8S1R3X1"/>
<gene>
    <name evidence="4" type="ORF">PSON_ATCC_30995.1.T1360016</name>
</gene>
<evidence type="ECO:0000313" key="5">
    <source>
        <dbReference type="Proteomes" id="UP000692954"/>
    </source>
</evidence>
<comment type="caution">
    <text evidence="4">The sequence shown here is derived from an EMBL/GenBank/DDBJ whole genome shotgun (WGS) entry which is preliminary data.</text>
</comment>
<reference evidence="4" key="1">
    <citation type="submission" date="2021-01" db="EMBL/GenBank/DDBJ databases">
        <authorList>
            <consortium name="Genoscope - CEA"/>
            <person name="William W."/>
        </authorList>
    </citation>
    <scope>NUCLEOTIDE SEQUENCE</scope>
</reference>
<evidence type="ECO:0000256" key="3">
    <source>
        <dbReference type="ARBA" id="ARBA00023157"/>
    </source>
</evidence>
<dbReference type="CDD" id="cd00064">
    <property type="entry name" value="FU"/>
    <property type="match status" value="1"/>
</dbReference>
<evidence type="ECO:0000256" key="2">
    <source>
        <dbReference type="ARBA" id="ARBA00022737"/>
    </source>
</evidence>
<keyword evidence="5" id="KW-1185">Reference proteome</keyword>
<organism evidence="4 5">
    <name type="scientific">Paramecium sonneborni</name>
    <dbReference type="NCBI Taxonomy" id="65129"/>
    <lineage>
        <taxon>Eukaryota</taxon>
        <taxon>Sar</taxon>
        <taxon>Alveolata</taxon>
        <taxon>Ciliophora</taxon>
        <taxon>Intramacronucleata</taxon>
        <taxon>Oligohymenophorea</taxon>
        <taxon>Peniculida</taxon>
        <taxon>Parameciidae</taxon>
        <taxon>Paramecium</taxon>
    </lineage>
</organism>
<evidence type="ECO:0000256" key="1">
    <source>
        <dbReference type="ARBA" id="ARBA00022729"/>
    </source>
</evidence>